<dbReference type="PANTHER" id="PTHR18895:SF74">
    <property type="entry name" value="MTRF1L RELEASE FACTOR GLUTAMINE METHYLTRANSFERASE"/>
    <property type="match status" value="1"/>
</dbReference>
<dbReference type="InterPro" id="IPR002052">
    <property type="entry name" value="DNA_methylase_N6_adenine_CS"/>
</dbReference>
<feature type="binding site" evidence="5">
    <location>
        <position position="168"/>
    </location>
    <ligand>
        <name>S-adenosyl-L-methionine</name>
        <dbReference type="ChEBI" id="CHEBI:59789"/>
    </ligand>
</feature>
<dbReference type="GO" id="GO:0003676">
    <property type="term" value="F:nucleic acid binding"/>
    <property type="evidence" value="ECO:0007669"/>
    <property type="project" value="InterPro"/>
</dbReference>
<evidence type="ECO:0000256" key="5">
    <source>
        <dbReference type="HAMAP-Rule" id="MF_02126"/>
    </source>
</evidence>
<name>A0AA51RSX4_9GAMM</name>
<keyword evidence="2 5" id="KW-0808">Transferase</keyword>
<dbReference type="InterPro" id="IPR050320">
    <property type="entry name" value="N5-glutamine_MTase"/>
</dbReference>
<comment type="similarity">
    <text evidence="5">Belongs to the protein N5-glutamine methyltransferase family. PrmC subfamily.</text>
</comment>
<dbReference type="InterPro" id="IPR004556">
    <property type="entry name" value="HemK-like"/>
</dbReference>
<evidence type="ECO:0000259" key="7">
    <source>
        <dbReference type="Pfam" id="PF17827"/>
    </source>
</evidence>
<dbReference type="AlphaFoldDB" id="A0AA51RSX4"/>
<evidence type="ECO:0000313" key="9">
    <source>
        <dbReference type="Proteomes" id="UP001239782"/>
    </source>
</evidence>
<organism evidence="8 9">
    <name type="scientific">Pleionea litopenaei</name>
    <dbReference type="NCBI Taxonomy" id="3070815"/>
    <lineage>
        <taxon>Bacteria</taxon>
        <taxon>Pseudomonadati</taxon>
        <taxon>Pseudomonadota</taxon>
        <taxon>Gammaproteobacteria</taxon>
        <taxon>Oceanospirillales</taxon>
        <taxon>Pleioneaceae</taxon>
        <taxon>Pleionea</taxon>
    </lineage>
</organism>
<dbReference type="EC" id="2.1.1.297" evidence="5"/>
<gene>
    <name evidence="5 8" type="primary">prmC</name>
    <name evidence="8" type="ORF">Q9312_17870</name>
</gene>
<dbReference type="PANTHER" id="PTHR18895">
    <property type="entry name" value="HEMK METHYLTRANSFERASE"/>
    <property type="match status" value="1"/>
</dbReference>
<protein>
    <recommendedName>
        <fullName evidence="5">Release factor glutamine methyltransferase</fullName>
        <shortName evidence="5">RF MTase</shortName>
        <ecNumber evidence="5">2.1.1.297</ecNumber>
    </recommendedName>
    <alternativeName>
        <fullName evidence="5">N5-glutamine methyltransferase PrmC</fullName>
    </alternativeName>
    <alternativeName>
        <fullName evidence="5">Protein-(glutamine-N5) MTase PrmC</fullName>
    </alternativeName>
    <alternativeName>
        <fullName evidence="5">Protein-glutamine N-methyltransferase PrmC</fullName>
    </alternativeName>
</protein>
<dbReference type="Gene3D" id="1.10.8.10">
    <property type="entry name" value="DNA helicase RuvA subunit, C-terminal domain"/>
    <property type="match status" value="1"/>
</dbReference>
<evidence type="ECO:0000256" key="1">
    <source>
        <dbReference type="ARBA" id="ARBA00022603"/>
    </source>
</evidence>
<dbReference type="HAMAP" id="MF_02126">
    <property type="entry name" value="RF_methyltr_PrmC"/>
    <property type="match status" value="1"/>
</dbReference>
<evidence type="ECO:0000256" key="3">
    <source>
        <dbReference type="ARBA" id="ARBA00022691"/>
    </source>
</evidence>
<evidence type="ECO:0000259" key="6">
    <source>
        <dbReference type="Pfam" id="PF13847"/>
    </source>
</evidence>
<dbReference type="PROSITE" id="PS00092">
    <property type="entry name" value="N6_MTASE"/>
    <property type="match status" value="1"/>
</dbReference>
<comment type="catalytic activity">
    <reaction evidence="4 5">
        <text>L-glutaminyl-[peptide chain release factor] + S-adenosyl-L-methionine = N(5)-methyl-L-glutaminyl-[peptide chain release factor] + S-adenosyl-L-homocysteine + H(+)</text>
        <dbReference type="Rhea" id="RHEA:42896"/>
        <dbReference type="Rhea" id="RHEA-COMP:10271"/>
        <dbReference type="Rhea" id="RHEA-COMP:10272"/>
        <dbReference type="ChEBI" id="CHEBI:15378"/>
        <dbReference type="ChEBI" id="CHEBI:30011"/>
        <dbReference type="ChEBI" id="CHEBI:57856"/>
        <dbReference type="ChEBI" id="CHEBI:59789"/>
        <dbReference type="ChEBI" id="CHEBI:61891"/>
        <dbReference type="EC" id="2.1.1.297"/>
    </reaction>
</comment>
<keyword evidence="3 5" id="KW-0949">S-adenosyl-L-methionine</keyword>
<feature type="binding site" evidence="5">
    <location>
        <begin position="184"/>
        <end position="187"/>
    </location>
    <ligand>
        <name>substrate</name>
    </ligand>
</feature>
<feature type="domain" description="Methyltransferase" evidence="6">
    <location>
        <begin position="112"/>
        <end position="241"/>
    </location>
</feature>
<dbReference type="GO" id="GO:0102559">
    <property type="term" value="F:peptide chain release factor N(5)-glutamine methyltransferase activity"/>
    <property type="evidence" value="ECO:0007669"/>
    <property type="project" value="UniProtKB-EC"/>
</dbReference>
<dbReference type="EMBL" id="CP133548">
    <property type="protein sequence ID" value="WMS87078.1"/>
    <property type="molecule type" value="Genomic_DNA"/>
</dbReference>
<reference evidence="8 9" key="1">
    <citation type="submission" date="2023-08" db="EMBL/GenBank/DDBJ databases">
        <title>Pleionea litopenaei sp. nov., isolated from stomach of juvenile Litopenaeus vannamei.</title>
        <authorList>
            <person name="Rho A.M."/>
            <person name="Hwang C.Y."/>
        </authorList>
    </citation>
    <scope>NUCLEOTIDE SEQUENCE [LARGE SCALE GENOMIC DNA]</scope>
    <source>
        <strain evidence="8 9">HL-JVS1</strain>
    </source>
</reference>
<feature type="binding site" evidence="5">
    <location>
        <position position="184"/>
    </location>
    <ligand>
        <name>S-adenosyl-L-methionine</name>
        <dbReference type="ChEBI" id="CHEBI:59789"/>
    </ligand>
</feature>
<dbReference type="NCBIfam" id="TIGR00536">
    <property type="entry name" value="hemK_fam"/>
    <property type="match status" value="1"/>
</dbReference>
<proteinExistence type="inferred from homology"/>
<dbReference type="NCBIfam" id="TIGR03534">
    <property type="entry name" value="RF_mod_PrmC"/>
    <property type="match status" value="1"/>
</dbReference>
<dbReference type="RefSeq" id="WP_309202217.1">
    <property type="nucleotide sequence ID" value="NZ_CP133548.1"/>
</dbReference>
<dbReference type="Proteomes" id="UP001239782">
    <property type="component" value="Chromosome"/>
</dbReference>
<dbReference type="CDD" id="cd02440">
    <property type="entry name" value="AdoMet_MTases"/>
    <property type="match status" value="1"/>
</dbReference>
<feature type="binding site" evidence="5">
    <location>
        <begin position="118"/>
        <end position="122"/>
    </location>
    <ligand>
        <name>S-adenosyl-L-methionine</name>
        <dbReference type="ChEBI" id="CHEBI:59789"/>
    </ligand>
</feature>
<evidence type="ECO:0000256" key="4">
    <source>
        <dbReference type="ARBA" id="ARBA00048391"/>
    </source>
</evidence>
<feature type="domain" description="Release factor glutamine methyltransferase N-terminal" evidence="7">
    <location>
        <begin position="5"/>
        <end position="73"/>
    </location>
</feature>
<dbReference type="InterPro" id="IPR019874">
    <property type="entry name" value="RF_methyltr_PrmC"/>
</dbReference>
<dbReference type="FunFam" id="3.40.50.150:FF:000053">
    <property type="entry name" value="Release factor glutamine methyltransferase"/>
    <property type="match status" value="1"/>
</dbReference>
<accession>A0AA51RSX4</accession>
<sequence>MNAEELIKSAVSTFPDPDTAKLDAEILVCHSLKKPRSWLRAFARDELTREQVADIQQVFKRRIQGEPVAYILGEWEFFSLPLKVTPATLIPRPETESLVEKAIALLVDRPVVNIIDLGTGTGAIALALASNLPQASVSATDFSKEALSVAQLNAQSLGLPVTFYQGSWFQAVPSNATFDLIISNPPYVANDDPHMTQGDLPFEPVTALTAGDDEFADLDEIIRDAANFLNRQGWLMVEHGYYQGARVVELFKAAGFTKVQTEKDLSGNDRFTLGQFN</sequence>
<comment type="function">
    <text evidence="5">Methylates the class 1 translation termination release factors RF1/PrfA and RF2/PrfB on the glutamine residue of the universally conserved GGQ motif.</text>
</comment>
<dbReference type="InterPro" id="IPR025714">
    <property type="entry name" value="Methyltranfer_dom"/>
</dbReference>
<dbReference type="SUPFAM" id="SSF53335">
    <property type="entry name" value="S-adenosyl-L-methionine-dependent methyltransferases"/>
    <property type="match status" value="1"/>
</dbReference>
<dbReference type="Pfam" id="PF13847">
    <property type="entry name" value="Methyltransf_31"/>
    <property type="match status" value="1"/>
</dbReference>
<dbReference type="Pfam" id="PF17827">
    <property type="entry name" value="PrmC_N"/>
    <property type="match status" value="1"/>
</dbReference>
<dbReference type="Gene3D" id="3.40.50.150">
    <property type="entry name" value="Vaccinia Virus protein VP39"/>
    <property type="match status" value="1"/>
</dbReference>
<evidence type="ECO:0000256" key="2">
    <source>
        <dbReference type="ARBA" id="ARBA00022679"/>
    </source>
</evidence>
<keyword evidence="9" id="KW-1185">Reference proteome</keyword>
<evidence type="ECO:0000313" key="8">
    <source>
        <dbReference type="EMBL" id="WMS87078.1"/>
    </source>
</evidence>
<dbReference type="InterPro" id="IPR040758">
    <property type="entry name" value="PrmC_N"/>
</dbReference>
<dbReference type="InterPro" id="IPR029063">
    <property type="entry name" value="SAM-dependent_MTases_sf"/>
</dbReference>
<dbReference type="KEGG" id="plei:Q9312_17870"/>
<keyword evidence="1 5" id="KW-0489">Methyltransferase</keyword>
<feature type="binding site" evidence="5">
    <location>
        <position position="141"/>
    </location>
    <ligand>
        <name>S-adenosyl-L-methionine</name>
        <dbReference type="ChEBI" id="CHEBI:59789"/>
    </ligand>
</feature>
<dbReference type="GO" id="GO:0032259">
    <property type="term" value="P:methylation"/>
    <property type="evidence" value="ECO:0007669"/>
    <property type="project" value="UniProtKB-KW"/>
</dbReference>